<dbReference type="InterPro" id="IPR007118">
    <property type="entry name" value="Expan_Lol_pI"/>
</dbReference>
<evidence type="ECO:0000256" key="1">
    <source>
        <dbReference type="ARBA" id="ARBA00004191"/>
    </source>
</evidence>
<evidence type="ECO:0000256" key="8">
    <source>
        <dbReference type="SAM" id="SignalP"/>
    </source>
</evidence>
<dbReference type="AlphaFoldDB" id="A0A1E5V2A1"/>
<keyword evidence="12" id="KW-1185">Reference proteome</keyword>
<dbReference type="SMART" id="SM00837">
    <property type="entry name" value="DPBB_1"/>
    <property type="match status" value="1"/>
</dbReference>
<dbReference type="InterPro" id="IPR005795">
    <property type="entry name" value="LolPI"/>
</dbReference>
<dbReference type="PRINTS" id="PR01225">
    <property type="entry name" value="EXPANSNFAMLY"/>
</dbReference>
<comment type="caution">
    <text evidence="11">The sequence shown here is derived from an EMBL/GenBank/DDBJ whole genome shotgun (WGS) entry which is preliminary data.</text>
</comment>
<proteinExistence type="inferred from homology"/>
<evidence type="ECO:0000256" key="3">
    <source>
        <dbReference type="ARBA" id="ARBA00022512"/>
    </source>
</evidence>
<dbReference type="PRINTS" id="PR00829">
    <property type="entry name" value="LOLP1ALLERGN"/>
</dbReference>
<reference evidence="11 12" key="1">
    <citation type="submission" date="2016-09" db="EMBL/GenBank/DDBJ databases">
        <title>The draft genome of Dichanthelium oligosanthes: A C3 panicoid grass species.</title>
        <authorList>
            <person name="Studer A.J."/>
            <person name="Schnable J.C."/>
            <person name="Brutnell T.P."/>
        </authorList>
    </citation>
    <scope>NUCLEOTIDE SEQUENCE [LARGE SCALE GENOMIC DNA]</scope>
    <source>
        <strain evidence="12">cv. Kellogg 1175</strain>
        <tissue evidence="11">Leaf</tissue>
    </source>
</reference>
<keyword evidence="7" id="KW-0961">Cell wall biogenesis/degradation</keyword>
<dbReference type="Gene3D" id="2.60.40.760">
    <property type="entry name" value="Expansin, cellulose-binding-like domain"/>
    <property type="match status" value="1"/>
</dbReference>
<dbReference type="GO" id="GO:0071555">
    <property type="term" value="P:cell wall organization"/>
    <property type="evidence" value="ECO:0007669"/>
    <property type="project" value="UniProtKB-KW"/>
</dbReference>
<evidence type="ECO:0000256" key="6">
    <source>
        <dbReference type="ARBA" id="ARBA00023180"/>
    </source>
</evidence>
<accession>A0A1E5V2A1</accession>
<dbReference type="Pfam" id="PF03330">
    <property type="entry name" value="DPBB_1"/>
    <property type="match status" value="1"/>
</dbReference>
<dbReference type="PANTHER" id="PTHR31692:SF7">
    <property type="entry name" value="EXPANSIN-B9"/>
    <property type="match status" value="1"/>
</dbReference>
<feature type="chain" id="PRO_5009187690" evidence="8">
    <location>
        <begin position="24"/>
        <end position="267"/>
    </location>
</feature>
<evidence type="ECO:0000313" key="12">
    <source>
        <dbReference type="Proteomes" id="UP000095767"/>
    </source>
</evidence>
<keyword evidence="6" id="KW-0325">Glycoprotein</keyword>
<organism evidence="11 12">
    <name type="scientific">Dichanthelium oligosanthes</name>
    <dbReference type="NCBI Taxonomy" id="888268"/>
    <lineage>
        <taxon>Eukaryota</taxon>
        <taxon>Viridiplantae</taxon>
        <taxon>Streptophyta</taxon>
        <taxon>Embryophyta</taxon>
        <taxon>Tracheophyta</taxon>
        <taxon>Spermatophyta</taxon>
        <taxon>Magnoliopsida</taxon>
        <taxon>Liliopsida</taxon>
        <taxon>Poales</taxon>
        <taxon>Poaceae</taxon>
        <taxon>PACMAD clade</taxon>
        <taxon>Panicoideae</taxon>
        <taxon>Panicodae</taxon>
        <taxon>Paniceae</taxon>
        <taxon>Dichantheliinae</taxon>
        <taxon>Dichanthelium</taxon>
    </lineage>
</organism>
<feature type="domain" description="Expansin-like EG45" evidence="9">
    <location>
        <begin position="62"/>
        <end position="168"/>
    </location>
</feature>
<sequence>MGSHANIVAVAAVLAALVAVGSCGPPKVKPGPNITTNYNGKWLPAKATWYGSPTGSGPADNGGACGIKDVNLPPYSGMIACGNLPIFKDGKGCGSCYEIRCKEPEECSYQPSTVFITDMNYEKISAYHFDLSGKAFGSLAKPGLNSNLRHRGIIDVEFRRVRCKLPAGQKIVFHVEKACNPNYLAVLVKFVAGDGDIVNMELKEKASPEWKPLKLSWGAIWRIDTPKALKGPFSIRITSESGKKLVATDVIPVNWKADTAYTSNIQF</sequence>
<dbReference type="InterPro" id="IPR036749">
    <property type="entry name" value="Expansin_CBD_sf"/>
</dbReference>
<keyword evidence="5 8" id="KW-0732">Signal</keyword>
<feature type="signal peptide" evidence="8">
    <location>
        <begin position="1"/>
        <end position="23"/>
    </location>
</feature>
<comment type="similarity">
    <text evidence="2">Belongs to the expansin family. Expansin B subfamily.</text>
</comment>
<name>A0A1E5V2A1_9POAL</name>
<dbReference type="InterPro" id="IPR007112">
    <property type="entry name" value="Expansin/allergen_DPBB_dom"/>
</dbReference>
<evidence type="ECO:0000256" key="5">
    <source>
        <dbReference type="ARBA" id="ARBA00022729"/>
    </source>
</evidence>
<comment type="subcellular location">
    <subcellularLocation>
        <location evidence="1">Secreted</location>
        <location evidence="1">Cell wall</location>
    </subcellularLocation>
</comment>
<dbReference type="PROSITE" id="PS50843">
    <property type="entry name" value="EXPANSIN_CBD"/>
    <property type="match status" value="1"/>
</dbReference>
<dbReference type="EMBL" id="LWDX02054068">
    <property type="protein sequence ID" value="OEL19279.1"/>
    <property type="molecule type" value="Genomic_DNA"/>
</dbReference>
<evidence type="ECO:0000259" key="10">
    <source>
        <dbReference type="PROSITE" id="PS50843"/>
    </source>
</evidence>
<gene>
    <name evidence="11" type="ORF">BAE44_0019702</name>
</gene>
<evidence type="ECO:0000313" key="11">
    <source>
        <dbReference type="EMBL" id="OEL19279.1"/>
    </source>
</evidence>
<feature type="domain" description="Expansin-like CBD" evidence="10">
    <location>
        <begin position="182"/>
        <end position="263"/>
    </location>
</feature>
<evidence type="ECO:0000256" key="7">
    <source>
        <dbReference type="ARBA" id="ARBA00023316"/>
    </source>
</evidence>
<dbReference type="InterPro" id="IPR007117">
    <property type="entry name" value="Expansin_CBD"/>
</dbReference>
<protein>
    <submittedName>
        <fullName evidence="11">Expansin-B9</fullName>
    </submittedName>
</protein>
<dbReference type="Gene3D" id="2.40.40.10">
    <property type="entry name" value="RlpA-like domain"/>
    <property type="match status" value="1"/>
</dbReference>
<evidence type="ECO:0000259" key="9">
    <source>
        <dbReference type="PROSITE" id="PS50842"/>
    </source>
</evidence>
<evidence type="ECO:0000256" key="2">
    <source>
        <dbReference type="ARBA" id="ARBA00005650"/>
    </source>
</evidence>
<dbReference type="InterPro" id="IPR036908">
    <property type="entry name" value="RlpA-like_sf"/>
</dbReference>
<dbReference type="Pfam" id="PF01357">
    <property type="entry name" value="Expansin_C"/>
    <property type="match status" value="1"/>
</dbReference>
<dbReference type="Proteomes" id="UP000095767">
    <property type="component" value="Unassembled WGS sequence"/>
</dbReference>
<dbReference type="GO" id="GO:0005576">
    <property type="term" value="C:extracellular region"/>
    <property type="evidence" value="ECO:0007669"/>
    <property type="project" value="InterPro"/>
</dbReference>
<keyword evidence="4" id="KW-0964">Secreted</keyword>
<dbReference type="SUPFAM" id="SSF50685">
    <property type="entry name" value="Barwin-like endoglucanases"/>
    <property type="match status" value="1"/>
</dbReference>
<dbReference type="PANTHER" id="PTHR31692">
    <property type="entry name" value="EXPANSIN-B3"/>
    <property type="match status" value="1"/>
</dbReference>
<evidence type="ECO:0000256" key="4">
    <source>
        <dbReference type="ARBA" id="ARBA00022525"/>
    </source>
</evidence>
<dbReference type="CDD" id="cd22275">
    <property type="entry name" value="DPBB_EXPB_N"/>
    <property type="match status" value="1"/>
</dbReference>
<keyword evidence="3" id="KW-0134">Cell wall</keyword>
<dbReference type="InterPro" id="IPR009009">
    <property type="entry name" value="RlpA-like_DPBB"/>
</dbReference>
<dbReference type="OrthoDB" id="5823761at2759"/>
<dbReference type="SUPFAM" id="SSF49590">
    <property type="entry name" value="PHL pollen allergen"/>
    <property type="match status" value="1"/>
</dbReference>
<dbReference type="STRING" id="888268.A0A1E5V2A1"/>
<dbReference type="PROSITE" id="PS50842">
    <property type="entry name" value="EXPANSIN_EG45"/>
    <property type="match status" value="1"/>
</dbReference>